<evidence type="ECO:0000313" key="9">
    <source>
        <dbReference type="EMBL" id="QGT49830.1"/>
    </source>
</evidence>
<feature type="region of interest" description="Disordered" evidence="6">
    <location>
        <begin position="1"/>
        <end position="34"/>
    </location>
</feature>
<proteinExistence type="predicted"/>
<evidence type="ECO:0000256" key="7">
    <source>
        <dbReference type="SAM" id="Phobius"/>
    </source>
</evidence>
<feature type="domain" description="POTRA" evidence="8">
    <location>
        <begin position="78"/>
        <end position="147"/>
    </location>
</feature>
<evidence type="ECO:0000259" key="8">
    <source>
        <dbReference type="Pfam" id="PF08478"/>
    </source>
</evidence>
<dbReference type="GO" id="GO:0090529">
    <property type="term" value="P:cell septum assembly"/>
    <property type="evidence" value="ECO:0007669"/>
    <property type="project" value="InterPro"/>
</dbReference>
<gene>
    <name evidence="9" type="ORF">Melaina855_2170</name>
</gene>
<name>A0A650EJC8_9BACT</name>
<accession>A0A650EJC8</accession>
<dbReference type="Pfam" id="PF08478">
    <property type="entry name" value="POTRA_1"/>
    <property type="match status" value="1"/>
</dbReference>
<keyword evidence="1" id="KW-1003">Cell membrane</keyword>
<keyword evidence="7" id="KW-0472">Membrane</keyword>
<feature type="compositionally biased region" description="Polar residues" evidence="6">
    <location>
        <begin position="1"/>
        <end position="10"/>
    </location>
</feature>
<dbReference type="EMBL" id="MN577570">
    <property type="protein sequence ID" value="QGT49830.1"/>
    <property type="molecule type" value="Genomic_DNA"/>
</dbReference>
<feature type="transmembrane region" description="Helical" evidence="7">
    <location>
        <begin position="44"/>
        <end position="62"/>
    </location>
</feature>
<evidence type="ECO:0000256" key="3">
    <source>
        <dbReference type="ARBA" id="ARBA00022692"/>
    </source>
</evidence>
<keyword evidence="3 7" id="KW-0812">Transmembrane</keyword>
<protein>
    <recommendedName>
        <fullName evidence="8">POTRA domain-containing protein</fullName>
    </recommendedName>
</protein>
<evidence type="ECO:0000256" key="6">
    <source>
        <dbReference type="SAM" id="MobiDB-lite"/>
    </source>
</evidence>
<dbReference type="AlphaFoldDB" id="A0A650EJC8"/>
<evidence type="ECO:0000256" key="4">
    <source>
        <dbReference type="ARBA" id="ARBA00022989"/>
    </source>
</evidence>
<keyword evidence="5" id="KW-0131">Cell cycle</keyword>
<dbReference type="PANTHER" id="PTHR35851:SF1">
    <property type="entry name" value="CELL DIVISION PROTEIN FTSQ"/>
    <property type="match status" value="1"/>
</dbReference>
<feature type="compositionally biased region" description="Basic residues" evidence="6">
    <location>
        <begin position="21"/>
        <end position="34"/>
    </location>
</feature>
<reference evidence="9" key="1">
    <citation type="journal article" date="2020" name="J. ISSAAS">
        <title>Lactobacilli and other gastrointestinal microbiota of Peromyscus leucopus, reservoir host for agents of Lyme disease and other zoonoses in North America.</title>
        <authorList>
            <person name="Milovic A."/>
            <person name="Bassam K."/>
            <person name="Shao H."/>
            <person name="Chatzistamou I."/>
            <person name="Tufts D.M."/>
            <person name="Diuk-Wasser M."/>
            <person name="Barbour A.G."/>
        </authorList>
    </citation>
    <scope>NUCLEOTIDE SEQUENCE</scope>
    <source>
        <strain evidence="9">LL20</strain>
    </source>
</reference>
<evidence type="ECO:0000256" key="5">
    <source>
        <dbReference type="ARBA" id="ARBA00023306"/>
    </source>
</evidence>
<dbReference type="PANTHER" id="PTHR35851">
    <property type="entry name" value="CELL DIVISION PROTEIN FTSQ"/>
    <property type="match status" value="1"/>
</dbReference>
<dbReference type="InterPro" id="IPR013685">
    <property type="entry name" value="POTRA_FtsQ_type"/>
</dbReference>
<evidence type="ECO:0000256" key="1">
    <source>
        <dbReference type="ARBA" id="ARBA00022475"/>
    </source>
</evidence>
<evidence type="ECO:0000256" key="2">
    <source>
        <dbReference type="ARBA" id="ARBA00022618"/>
    </source>
</evidence>
<keyword evidence="2" id="KW-0132">Cell division</keyword>
<sequence length="293" mass="34412">MTDSSLNNADKQQDDFSSVKHSVKHKQTERKIRKKRKKVNRLKAFLRFIVLILLTFLTYEFFKLPGWYLKPDTFKNPADSIEIVNNHIVPQYVINKSLKDLAVPKLPIFLMSVDPIKKELYKIPVMKNIYVRRYGFPARIQIIIRERVPIAIIKTDLKARPTAFFTSDGILITNKQYMNLSKYDSNVLKIFTTQQALQKEISVAKIREIEKIVKAVETYSNEEVEYIDLRKPSDVYVKIKTTSIRLGTLDSTVYERIKRIYTILPQITEVNSKIKYIDLSWDKVNYLKLQKSK</sequence>
<keyword evidence="4 7" id="KW-1133">Transmembrane helix</keyword>
<organism evidence="9">
    <name type="scientific">uncultured Candidatus Melainabacteria bacterium</name>
    <dbReference type="NCBI Taxonomy" id="2682970"/>
    <lineage>
        <taxon>Bacteria</taxon>
        <taxon>Bacillati</taxon>
        <taxon>Candidatus Melainabacteria</taxon>
        <taxon>environmental samples</taxon>
    </lineage>
</organism>
<dbReference type="InterPro" id="IPR026579">
    <property type="entry name" value="FtsQ"/>
</dbReference>